<organism evidence="1">
    <name type="scientific">marine sediment metagenome</name>
    <dbReference type="NCBI Taxonomy" id="412755"/>
    <lineage>
        <taxon>unclassified sequences</taxon>
        <taxon>metagenomes</taxon>
        <taxon>ecological metagenomes</taxon>
    </lineage>
</organism>
<dbReference type="EMBL" id="LAZR01000328">
    <property type="protein sequence ID" value="KKN74366.1"/>
    <property type="molecule type" value="Genomic_DNA"/>
</dbReference>
<sequence>MARTPGPWRIEDAEDAYGYFTISRANGAEYSTEQVATVYELEDANLIVALPLLLAVVEQVAAHFAYTDAPLGVAARAALARINDLTSPSLRNSG</sequence>
<reference evidence="1" key="1">
    <citation type="journal article" date="2015" name="Nature">
        <title>Complex archaea that bridge the gap between prokaryotes and eukaryotes.</title>
        <authorList>
            <person name="Spang A."/>
            <person name="Saw J.H."/>
            <person name="Jorgensen S.L."/>
            <person name="Zaremba-Niedzwiedzka K."/>
            <person name="Martijn J."/>
            <person name="Lind A.E."/>
            <person name="van Eijk R."/>
            <person name="Schleper C."/>
            <person name="Guy L."/>
            <person name="Ettema T.J."/>
        </authorList>
    </citation>
    <scope>NUCLEOTIDE SEQUENCE</scope>
</reference>
<protein>
    <submittedName>
        <fullName evidence="1">Uncharacterized protein</fullName>
    </submittedName>
</protein>
<name>A0A0F9VLL3_9ZZZZ</name>
<dbReference type="AlphaFoldDB" id="A0A0F9VLL3"/>
<evidence type="ECO:0000313" key="1">
    <source>
        <dbReference type="EMBL" id="KKN74366.1"/>
    </source>
</evidence>
<comment type="caution">
    <text evidence="1">The sequence shown here is derived from an EMBL/GenBank/DDBJ whole genome shotgun (WGS) entry which is preliminary data.</text>
</comment>
<proteinExistence type="predicted"/>
<gene>
    <name evidence="1" type="ORF">LCGC14_0391670</name>
</gene>
<accession>A0A0F9VLL3</accession>